<feature type="compositionally biased region" description="Polar residues" evidence="1">
    <location>
        <begin position="1691"/>
        <end position="1741"/>
    </location>
</feature>
<evidence type="ECO:0000256" key="1">
    <source>
        <dbReference type="SAM" id="MobiDB-lite"/>
    </source>
</evidence>
<feature type="region of interest" description="Disordered" evidence="1">
    <location>
        <begin position="823"/>
        <end position="849"/>
    </location>
</feature>
<feature type="region of interest" description="Disordered" evidence="1">
    <location>
        <begin position="1683"/>
        <end position="1879"/>
    </location>
</feature>
<evidence type="ECO:0000313" key="3">
    <source>
        <dbReference type="Proteomes" id="UP000215902"/>
    </source>
</evidence>
<proteinExistence type="predicted"/>
<evidence type="ECO:0000313" key="2">
    <source>
        <dbReference type="EMBL" id="PAA62105.1"/>
    </source>
</evidence>
<feature type="region of interest" description="Disordered" evidence="1">
    <location>
        <begin position="1354"/>
        <end position="1380"/>
    </location>
</feature>
<sequence>MTRFLRFFVGILYYIQQHFSFRALLREGKFLLLNLSNADQANQDVRQRLAQVAPGLDLVHYNIGSIELNRKSFQATGKLILNYAVSWFGSKNRLFPGQGLELVMRDVHLLVRRRESSISKLPHSAVLPVKSDESESSQQQQKPQNWLSWLQKMPELIKCIEVHQLHVCYEDKSDESKPLLAGVAFEKLLFHGDQRSVELHSLTMHLSPPLSQQSQHDDIKAAMSEVFTGHSLKFHHVLQPLSISLNVSLIETNAQPRAVLKIFIRGFKFDMTSRQYDLLTGQVDRLNRLFRQDVRAATNNARGADSSAAGFSRNRDSDSAGAAANQFNAKVMLDADQICFALREGRTSILDVKLDKIEASLKRIAKKYSLKASLGSLSALGYDGRQLVATEACRCCHTKLPNGQSKFVKLCRPDKSPYILDIGACRIVHCVSTANRLANFFQVSSSSSAADEAEEAEPELDEELLKTLRFLTRRGVGRNGAGRSGGTAEKDRHRFRGHLDGLSFHLPTGPLSSDRGLTCLMDEVELLWLKTGPAESNLVDEHLRQLCLAPETAPNSVHQLTLRLRIVANQCIDKPIVDAAIACGFGVNAPMDLPKMSLVFKTQIVQLRLSPEALATVAGAAKWSGPSLTSLLGVPSVLPNFSKQHEQENPNKIESPLKWQAYAVVNKLVVTMETTKLKALIERLRLNAVKQPNWLEARLFVDLLSVEDFADAHPQPVGAGSKLDRSRPLRLLSSQLDAVEVADSGFETQGAKIGKRLKRVPYKIPDEDFGFLSLSAVVSPERMSAETQLDALGACLQPDCLAGCLHLAEDVCNRLADLPLPPPVLAPQHSQDGPARPHRRIRQSPPPPVSLELRLTNARLDLASAEHQILCVFRLSELRIEASATYERPASTGGAMKEYRLKRELQLECTGLEADTGRSSLVPNRQRRRLYAKPLLADLPDEPVARIRITSWPAGPGPSRLDIDCKLNKVQLVLLPELMAGLKEFSTSIQEPLEQLQSRLNWQAGDVLESAQTEIRQAGGLTARAEISAPRLILPLRGGAGNRALYADLGSLLLSSTSSSAQSNSDDTTDAVQFYEFGYSRPALKELFTSEDAVMTSSSDMALLADELRVRISGLSASVCQLAAGSRVGDIVVAGQGSNQLGNSSRLLRFYGESDGNKIGNEQPVLTAQIARLRCSDATISDEHCCQAWLAVAMETPGLRLVADRSDLLSIASLAASEIAESGEDSVDGVDQLGRPAGTRWAYDLSVGACSVGLVLRRQRPSTIWQLRLADAGVEAVAHDESEGEGGVQREPLDRWSIFSRSVSKSDSNSKPTDLLSIRSLPRSLTVRLAACQLRLWPDELPLLSDCMATMAAQGQPAPSNQAKPRETEPSSVAAAAASPEQRFSPALSVETSALRVQIFQNARPQPNSNHGNQTASGGGGGNAFCFQLGGFNGSFSETELTDLCLTFYKDGFRKPMTLQDSAIADGVELLSTETICLSLPAPTLIFKSRLNIRIAPSAVSSAVSIVNTWQPLLRPQQTAATTSASPASSKMFGSLTVATNTVSMVIGDSPTGAGSVAFSLDHLTVGFEHASCSATFERPSASASLTSTSAELIEEPLLILETPSSDSYQSACTYPRFQLAANWSADVTSVVLSCPLHRICLVVSPAVAAAIAQLVENLRQAFAGSRPSTKNDDIGRVHVAGNETEHEPPNSFNGNDSGQEKPTGNGSDDASKCKNQTGTISSNGNGRKNRTGSGSNGNTVRETRTRGVSVDGTRRENRTGSGSGDGTRRENRTGSGSGDGTRRENRTGSGSGDGTGRENQTGSGSGDGTRRENQTGSGSGDGTRRENRTGSESGDGTGRENRTGSGSGDGTGRENRTGSGSGDGTGRENGTGTGNGSQAWKFRVDLHSIGILLRLDSNLLTTMTTTPDGAACQRCRGSGRGCRNVANLSIDNVGPVWLKTKLTGVKRRFVRLKPDAAAAVERLYRRWLSTPVSSVLSNQSSVELVDSDQWRVCFEQLVNDNAITSSSSISSSMEVGMTMLQPKSRRLYRRCLPGFVGQVEFSQQPDKGEVNRPVRFQIKLGRLQVDQSCPQAPDQFRVPLSLKARPKADVLGEGRLLGADLKVCMAAAGSAEVEDDGASAQPPPLHISEMSLALGRLDLCYDPAFFVRLLATLTPQSDAPSSGVRIDRFQLLRNLRLYAENLPLRTSESAAQGNGWRLRATVPAGNALGVAWPDNDGGDAQQWARREFKRLIKRRPGMAVTLPLGCLLGTCLRRKEFTPVQLSSWMQSALSSTKSTPIAIVDVDVPDSSATSAAALLHQLGRCCPSEQIVAVDSNSGLLLTTARLIELHVEAAGAAAASVPPVRRQFRLLTQQSGDGGCSDGADAVENVEATVDGVRLLPGGETLATGPEFARKFLELMLPENDTAF</sequence>
<comment type="caution">
    <text evidence="2">The sequence shown here is derived from an EMBL/GenBank/DDBJ whole genome shotgun (WGS) entry which is preliminary data.</text>
</comment>
<feature type="compositionally biased region" description="Gly residues" evidence="1">
    <location>
        <begin position="1860"/>
        <end position="1876"/>
    </location>
</feature>
<reference evidence="2 3" key="1">
    <citation type="submission" date="2017-06" db="EMBL/GenBank/DDBJ databases">
        <title>A platform for efficient transgenesis in Macrostomum lignano, a flatworm model organism for stem cell research.</title>
        <authorList>
            <person name="Berezikov E."/>
        </authorList>
    </citation>
    <scope>NUCLEOTIDE SEQUENCE [LARGE SCALE GENOMIC DNA]</scope>
    <source>
        <strain evidence="2">DV1</strain>
        <tissue evidence="2">Whole organism</tissue>
    </source>
</reference>
<dbReference type="PANTHER" id="PTHR40903">
    <property type="entry name" value="GLYCINE-RICH CELL WALL STRUCTURAL PROTEIN 1-LIKE"/>
    <property type="match status" value="1"/>
</dbReference>
<dbReference type="Proteomes" id="UP000215902">
    <property type="component" value="Unassembled WGS sequence"/>
</dbReference>
<accession>A0A267EKN9</accession>
<protein>
    <submittedName>
        <fullName evidence="2">Uncharacterized protein</fullName>
    </submittedName>
</protein>
<keyword evidence="3" id="KW-1185">Reference proteome</keyword>
<name>A0A267EKN9_9PLAT</name>
<dbReference type="PANTHER" id="PTHR40903:SF1">
    <property type="entry name" value="HYPHALLY REGULATED CELL WALL PROTEIN 3"/>
    <property type="match status" value="1"/>
</dbReference>
<gene>
    <name evidence="2" type="ORF">BOX15_Mlig000660g6</name>
</gene>
<dbReference type="EMBL" id="NIVC01001973">
    <property type="protein sequence ID" value="PAA62105.1"/>
    <property type="molecule type" value="Genomic_DNA"/>
</dbReference>
<organism evidence="2 3">
    <name type="scientific">Macrostomum lignano</name>
    <dbReference type="NCBI Taxonomy" id="282301"/>
    <lineage>
        <taxon>Eukaryota</taxon>
        <taxon>Metazoa</taxon>
        <taxon>Spiralia</taxon>
        <taxon>Lophotrochozoa</taxon>
        <taxon>Platyhelminthes</taxon>
        <taxon>Rhabditophora</taxon>
        <taxon>Macrostomorpha</taxon>
        <taxon>Macrostomida</taxon>
        <taxon>Macrostomidae</taxon>
        <taxon>Macrostomum</taxon>
    </lineage>
</organism>